<dbReference type="Gene3D" id="3.30.460.10">
    <property type="entry name" value="Beta Polymerase, domain 2"/>
    <property type="match status" value="1"/>
</dbReference>
<evidence type="ECO:0000259" key="1">
    <source>
        <dbReference type="Pfam" id="PF01909"/>
    </source>
</evidence>
<dbReference type="SUPFAM" id="SSF81301">
    <property type="entry name" value="Nucleotidyltransferase"/>
    <property type="match status" value="1"/>
</dbReference>
<organism evidence="2 3">
    <name type="scientific">Bacillus pseudomycoides</name>
    <dbReference type="NCBI Taxonomy" id="64104"/>
    <lineage>
        <taxon>Bacteria</taxon>
        <taxon>Bacillati</taxon>
        <taxon>Bacillota</taxon>
        <taxon>Bacilli</taxon>
        <taxon>Bacillales</taxon>
        <taxon>Bacillaceae</taxon>
        <taxon>Bacillus</taxon>
        <taxon>Bacillus cereus group</taxon>
    </lineage>
</organism>
<protein>
    <recommendedName>
        <fullName evidence="1">Polymerase nucleotidyl transferase domain-containing protein</fullName>
    </recommendedName>
</protein>
<dbReference type="Pfam" id="PF01909">
    <property type="entry name" value="NTP_transf_2"/>
    <property type="match status" value="1"/>
</dbReference>
<proteinExistence type="predicted"/>
<dbReference type="AlphaFoldDB" id="A0AA91VE71"/>
<accession>A0AA91VE71</accession>
<comment type="caution">
    <text evidence="2">The sequence shown here is derived from an EMBL/GenBank/DDBJ whole genome shotgun (WGS) entry which is preliminary data.</text>
</comment>
<dbReference type="InterPro" id="IPR002934">
    <property type="entry name" value="Polymerase_NTP_transf_dom"/>
</dbReference>
<name>A0AA91VE71_9BACI</name>
<dbReference type="CDD" id="cd05403">
    <property type="entry name" value="NT_KNTase_like"/>
    <property type="match status" value="1"/>
</dbReference>
<dbReference type="EMBL" id="NVOR01000015">
    <property type="protein sequence ID" value="PED83407.1"/>
    <property type="molecule type" value="Genomic_DNA"/>
</dbReference>
<reference evidence="2 3" key="1">
    <citation type="submission" date="2017-09" db="EMBL/GenBank/DDBJ databases">
        <title>Large-scale bioinformatics analysis of Bacillus genomes uncovers conserved roles of natural products in bacterial physiology.</title>
        <authorList>
            <consortium name="Agbiome Team Llc"/>
            <person name="Bleich R.M."/>
            <person name="Grubbs K.J."/>
            <person name="Santa Maria K.C."/>
            <person name="Allen S.E."/>
            <person name="Farag S."/>
            <person name="Shank E.A."/>
            <person name="Bowers A."/>
        </authorList>
    </citation>
    <scope>NUCLEOTIDE SEQUENCE [LARGE SCALE GENOMIC DNA]</scope>
    <source>
        <strain evidence="2 3">AFS092012</strain>
    </source>
</reference>
<dbReference type="Proteomes" id="UP000221020">
    <property type="component" value="Unassembled WGS sequence"/>
</dbReference>
<dbReference type="GO" id="GO:0016779">
    <property type="term" value="F:nucleotidyltransferase activity"/>
    <property type="evidence" value="ECO:0007669"/>
    <property type="project" value="InterPro"/>
</dbReference>
<feature type="domain" description="Polymerase nucleotidyl transferase" evidence="1">
    <location>
        <begin position="12"/>
        <end position="60"/>
    </location>
</feature>
<dbReference type="RefSeq" id="WP_097894493.1">
    <property type="nucleotide sequence ID" value="NZ_NVOR01000015.1"/>
</dbReference>
<dbReference type="InterPro" id="IPR043519">
    <property type="entry name" value="NT_sf"/>
</dbReference>
<gene>
    <name evidence="2" type="ORF">CON65_05900</name>
</gene>
<evidence type="ECO:0000313" key="3">
    <source>
        <dbReference type="Proteomes" id="UP000221020"/>
    </source>
</evidence>
<evidence type="ECO:0000313" key="2">
    <source>
        <dbReference type="EMBL" id="PED83407.1"/>
    </source>
</evidence>
<sequence>MIKRDFRGISDLLSVILFGSTAREDGDEYSDVDIFLLVEDVTQSRIEEIIDTIKSELGYKSIGISLYRKSIYNQLLLEGSMFLWHLKLEGKIIYSRENLILFKDLKPFTNYNKNLSTYEGLYAQTKKSLKLNGINAFDLSQLFFICRNVSLLACFKLGYPTFGRETVYSKLVKCIGFYPIDWDNYIYLSKWRLNYSRGIEYKINYPTEEELLNLLKQMDNLMSICEEIIRLGGKHE</sequence>